<sequence>MNSKIISSVRLSGSGHEYRKTTMCVSKKIIVPLLLIVALASCHFDKNITTKAKTSDAPKASDVVRIANDSLEYEVIIIDGGFNSWLYGNAKPRGFYSESYLESRNQIFVSEWNRRAMQPQRFNPNLYEMQINYDNNIHYGYEVNYLIYNYMIYFQIANKQQLGGFAPRP</sequence>
<evidence type="ECO:0000313" key="1">
    <source>
        <dbReference type="EMBL" id="QBZ98305.1"/>
    </source>
</evidence>
<protein>
    <submittedName>
        <fullName evidence="1">Uncharacterized protein</fullName>
    </submittedName>
</protein>
<dbReference type="AlphaFoldDB" id="A0A4P7PUG0"/>
<organism evidence="1 2">
    <name type="scientific">Flavobacterium sangjuense</name>
    <dbReference type="NCBI Taxonomy" id="2518177"/>
    <lineage>
        <taxon>Bacteria</taxon>
        <taxon>Pseudomonadati</taxon>
        <taxon>Bacteroidota</taxon>
        <taxon>Flavobacteriia</taxon>
        <taxon>Flavobacteriales</taxon>
        <taxon>Flavobacteriaceae</taxon>
        <taxon>Flavobacterium</taxon>
    </lineage>
</organism>
<gene>
    <name evidence="1" type="ORF">GS03_01810</name>
</gene>
<reference evidence="1 2" key="1">
    <citation type="submission" date="2019-04" db="EMBL/GenBank/DDBJ databases">
        <title>Flavobacterium sp. GS03.</title>
        <authorList>
            <person name="Kim H."/>
        </authorList>
    </citation>
    <scope>NUCLEOTIDE SEQUENCE [LARGE SCALE GENOMIC DNA]</scope>
    <source>
        <strain evidence="1 2">GS03</strain>
    </source>
</reference>
<dbReference type="KEGG" id="fsn:GS03_01810"/>
<name>A0A4P7PUG0_9FLAO</name>
<dbReference type="Pfam" id="PF19643">
    <property type="entry name" value="DUF6146"/>
    <property type="match status" value="1"/>
</dbReference>
<dbReference type="RefSeq" id="WP_246034063.1">
    <property type="nucleotide sequence ID" value="NZ_CP038810.1"/>
</dbReference>
<dbReference type="InterPro" id="IPR046144">
    <property type="entry name" value="DUF6146"/>
</dbReference>
<dbReference type="EMBL" id="CP038810">
    <property type="protein sequence ID" value="QBZ98305.1"/>
    <property type="molecule type" value="Genomic_DNA"/>
</dbReference>
<dbReference type="Proteomes" id="UP000296862">
    <property type="component" value="Chromosome"/>
</dbReference>
<keyword evidence="2" id="KW-1185">Reference proteome</keyword>
<evidence type="ECO:0000313" key="2">
    <source>
        <dbReference type="Proteomes" id="UP000296862"/>
    </source>
</evidence>
<proteinExistence type="predicted"/>
<accession>A0A4P7PUG0</accession>